<keyword evidence="2 5" id="KW-0328">Glycosyltransferase</keyword>
<evidence type="ECO:0000313" key="5">
    <source>
        <dbReference type="EMBL" id="KYG60383.1"/>
    </source>
</evidence>
<evidence type="ECO:0000256" key="3">
    <source>
        <dbReference type="ARBA" id="ARBA00022679"/>
    </source>
</evidence>
<evidence type="ECO:0000256" key="2">
    <source>
        <dbReference type="ARBA" id="ARBA00022676"/>
    </source>
</evidence>
<sequence length="231" mass="25967">MKTLIVIPTYNEKENIQAIIPAVLAQNLGVEILVVDDNSPDGTGAIVREMQKNIPQLHLLSRPGKQGLGKAYIAGFRWGMDHGFDAITEMDADFSHRPEDLGPLLKKLETHDFAVGSRYVEGGRTVNWGILRKIISRGGGIYARLILGFPLNDWTGGFNAWKKEVLHAIDLSTVESNGYSFQIELKYKAMKKGFKGAESPIVFEDRRVGQSKMSLKIVIEAFYRVWLMRFK</sequence>
<dbReference type="RefSeq" id="WP_063245149.1">
    <property type="nucleotide sequence ID" value="NZ_LUKF01000020.1"/>
</dbReference>
<dbReference type="InterPro" id="IPR001173">
    <property type="entry name" value="Glyco_trans_2-like"/>
</dbReference>
<name>A0A150WBT4_BDEBC</name>
<organism evidence="5">
    <name type="scientific">Bdellovibrio bacteriovorus</name>
    <dbReference type="NCBI Taxonomy" id="959"/>
    <lineage>
        <taxon>Bacteria</taxon>
        <taxon>Pseudomonadati</taxon>
        <taxon>Bdellovibrionota</taxon>
        <taxon>Bdellovibrionia</taxon>
        <taxon>Bdellovibrionales</taxon>
        <taxon>Pseudobdellovibrionaceae</taxon>
        <taxon>Bdellovibrio</taxon>
    </lineage>
</organism>
<dbReference type="Proteomes" id="UP000075391">
    <property type="component" value="Unassembled WGS sequence"/>
</dbReference>
<dbReference type="AlphaFoldDB" id="A0A150WBT4"/>
<dbReference type="GO" id="GO:0004582">
    <property type="term" value="F:dolichyl-phosphate beta-D-mannosyltransferase activity"/>
    <property type="evidence" value="ECO:0007669"/>
    <property type="project" value="InterPro"/>
</dbReference>
<dbReference type="InterPro" id="IPR029044">
    <property type="entry name" value="Nucleotide-diphossugar_trans"/>
</dbReference>
<dbReference type="GO" id="GO:0009247">
    <property type="term" value="P:glycolipid biosynthetic process"/>
    <property type="evidence" value="ECO:0007669"/>
    <property type="project" value="TreeGrafter"/>
</dbReference>
<dbReference type="OrthoDB" id="5290776at2"/>
<dbReference type="FunFam" id="3.90.550.10:FF:000122">
    <property type="entry name" value="Dolichol-phosphate mannosyltransferase subunit 1"/>
    <property type="match status" value="1"/>
</dbReference>
<evidence type="ECO:0000259" key="4">
    <source>
        <dbReference type="Pfam" id="PF00535"/>
    </source>
</evidence>
<dbReference type="PANTHER" id="PTHR43398:SF1">
    <property type="entry name" value="DOLICHOL-PHOSPHATE MANNOSYLTRANSFERASE SUBUNIT 1"/>
    <property type="match status" value="1"/>
</dbReference>
<dbReference type="SUPFAM" id="SSF53448">
    <property type="entry name" value="Nucleotide-diphospho-sugar transferases"/>
    <property type="match status" value="1"/>
</dbReference>
<accession>A0A150WBT4</accession>
<keyword evidence="3 5" id="KW-0808">Transferase</keyword>
<protein>
    <submittedName>
        <fullName evidence="5">Dolichyl-phosphate beta-D-mannosyltransferase</fullName>
    </submittedName>
</protein>
<dbReference type="EMBL" id="LUKF01000020">
    <property type="protein sequence ID" value="KYG60383.1"/>
    <property type="molecule type" value="Genomic_DNA"/>
</dbReference>
<dbReference type="CDD" id="cd06442">
    <property type="entry name" value="DPM1_like"/>
    <property type="match status" value="1"/>
</dbReference>
<comment type="similarity">
    <text evidence="1">Belongs to the glycosyltransferase 2 family.</text>
</comment>
<comment type="caution">
    <text evidence="5">The sequence shown here is derived from an EMBL/GenBank/DDBJ whole genome shotgun (WGS) entry which is preliminary data.</text>
</comment>
<reference evidence="5" key="1">
    <citation type="submission" date="2016-03" db="EMBL/GenBank/DDBJ databases">
        <authorList>
            <person name="Ploux O."/>
        </authorList>
    </citation>
    <scope>NUCLEOTIDE SEQUENCE [LARGE SCALE GENOMIC DNA]</scope>
    <source>
        <strain evidence="5">BER2</strain>
    </source>
</reference>
<dbReference type="Gene3D" id="3.90.550.10">
    <property type="entry name" value="Spore Coat Polysaccharide Biosynthesis Protein SpsA, Chain A"/>
    <property type="match status" value="1"/>
</dbReference>
<dbReference type="InterPro" id="IPR039528">
    <property type="entry name" value="DPM1-like"/>
</dbReference>
<dbReference type="Pfam" id="PF00535">
    <property type="entry name" value="Glycos_transf_2"/>
    <property type="match status" value="1"/>
</dbReference>
<evidence type="ECO:0000256" key="1">
    <source>
        <dbReference type="ARBA" id="ARBA00006739"/>
    </source>
</evidence>
<dbReference type="GO" id="GO:0016020">
    <property type="term" value="C:membrane"/>
    <property type="evidence" value="ECO:0007669"/>
    <property type="project" value="GOC"/>
</dbReference>
<gene>
    <name evidence="5" type="ORF">AZI85_12995</name>
</gene>
<dbReference type="PANTHER" id="PTHR43398">
    <property type="entry name" value="DOLICHOL-PHOSPHATE MANNOSYLTRANSFERASE SUBUNIT 1"/>
    <property type="match status" value="1"/>
</dbReference>
<feature type="domain" description="Glycosyltransferase 2-like" evidence="4">
    <location>
        <begin position="5"/>
        <end position="167"/>
    </location>
</feature>
<proteinExistence type="inferred from homology"/>